<dbReference type="Proteomes" id="UP000183487">
    <property type="component" value="Unassembled WGS sequence"/>
</dbReference>
<keyword evidence="3" id="KW-1185">Reference proteome</keyword>
<evidence type="ECO:0000256" key="1">
    <source>
        <dbReference type="SAM" id="SignalP"/>
    </source>
</evidence>
<dbReference type="RefSeq" id="WP_253189615.1">
    <property type="nucleotide sequence ID" value="NZ_FNKP01000001.1"/>
</dbReference>
<name>A0A1H0ZX28_9BURK</name>
<protein>
    <recommendedName>
        <fullName evidence="4">DUF1311 domain-containing protein</fullName>
    </recommendedName>
</protein>
<dbReference type="AlphaFoldDB" id="A0A1H0ZX28"/>
<evidence type="ECO:0000313" key="2">
    <source>
        <dbReference type="EMBL" id="SDQ31943.1"/>
    </source>
</evidence>
<accession>A0A1H0ZX28</accession>
<sequence>MRKRPCYCRRTLLAVTSALFLSAMLPVSGALGAEAADAKAEAAGERAHFAQAFCQASPERVAAYKARLKDRLSDADDFDRHWQLGWSRAGRQVRDMSSLRDSNPEEFASRIKVNCERLKWMAENSLRARPQK</sequence>
<reference evidence="3" key="1">
    <citation type="submission" date="2016-10" db="EMBL/GenBank/DDBJ databases">
        <authorList>
            <person name="Varghese N."/>
        </authorList>
    </citation>
    <scope>NUCLEOTIDE SEQUENCE [LARGE SCALE GENOMIC DNA]</scope>
    <source>
        <strain evidence="3">GAS106B</strain>
    </source>
</reference>
<evidence type="ECO:0000313" key="3">
    <source>
        <dbReference type="Proteomes" id="UP000183487"/>
    </source>
</evidence>
<feature type="signal peptide" evidence="1">
    <location>
        <begin position="1"/>
        <end position="29"/>
    </location>
</feature>
<keyword evidence="1" id="KW-0732">Signal</keyword>
<dbReference type="EMBL" id="FNKP01000001">
    <property type="protein sequence ID" value="SDQ31943.1"/>
    <property type="molecule type" value="Genomic_DNA"/>
</dbReference>
<evidence type="ECO:0008006" key="4">
    <source>
        <dbReference type="Google" id="ProtNLM"/>
    </source>
</evidence>
<gene>
    <name evidence="2" type="ORF">SAMN05443245_0894</name>
</gene>
<organism evidence="2 3">
    <name type="scientific">Paraburkholderia fungorum</name>
    <dbReference type="NCBI Taxonomy" id="134537"/>
    <lineage>
        <taxon>Bacteria</taxon>
        <taxon>Pseudomonadati</taxon>
        <taxon>Pseudomonadota</taxon>
        <taxon>Betaproteobacteria</taxon>
        <taxon>Burkholderiales</taxon>
        <taxon>Burkholderiaceae</taxon>
        <taxon>Paraburkholderia</taxon>
    </lineage>
</organism>
<feature type="chain" id="PRO_5010208980" description="DUF1311 domain-containing protein" evidence="1">
    <location>
        <begin position="30"/>
        <end position="132"/>
    </location>
</feature>
<proteinExistence type="predicted"/>